<dbReference type="RefSeq" id="WP_390303161.1">
    <property type="nucleotide sequence ID" value="NZ_JBHRRZ010000006.1"/>
</dbReference>
<comment type="caution">
    <text evidence="1">The sequence shown here is derived from an EMBL/GenBank/DDBJ whole genome shotgun (WGS) entry which is preliminary data.</text>
</comment>
<accession>A0ABV7A3T5</accession>
<dbReference type="InterPro" id="IPR023105">
    <property type="entry name" value="YkvR-like_sf"/>
</dbReference>
<dbReference type="SUPFAM" id="SSF159173">
    <property type="entry name" value="YkvR-like"/>
    <property type="match status" value="1"/>
</dbReference>
<dbReference type="Pfam" id="PF11514">
    <property type="entry name" value="DUF3219"/>
    <property type="match status" value="1"/>
</dbReference>
<evidence type="ECO:0000313" key="2">
    <source>
        <dbReference type="Proteomes" id="UP001595387"/>
    </source>
</evidence>
<organism evidence="1 2">
    <name type="scientific">Virgibacillus sediminis</name>
    <dbReference type="NCBI Taxonomy" id="202260"/>
    <lineage>
        <taxon>Bacteria</taxon>
        <taxon>Bacillati</taxon>
        <taxon>Bacillota</taxon>
        <taxon>Bacilli</taxon>
        <taxon>Bacillales</taxon>
        <taxon>Bacillaceae</taxon>
        <taxon>Virgibacillus</taxon>
    </lineage>
</organism>
<dbReference type="Gene3D" id="2.40.30.80">
    <property type="entry name" value="YkvR-like"/>
    <property type="match status" value="1"/>
</dbReference>
<gene>
    <name evidence="1" type="ORF">ACFODW_03695</name>
</gene>
<evidence type="ECO:0000313" key="1">
    <source>
        <dbReference type="EMBL" id="MFC2947464.1"/>
    </source>
</evidence>
<name>A0ABV7A3T5_9BACI</name>
<reference evidence="2" key="1">
    <citation type="journal article" date="2019" name="Int. J. Syst. Evol. Microbiol.">
        <title>The Global Catalogue of Microorganisms (GCM) 10K type strain sequencing project: providing services to taxonomists for standard genome sequencing and annotation.</title>
        <authorList>
            <consortium name="The Broad Institute Genomics Platform"/>
            <consortium name="The Broad Institute Genome Sequencing Center for Infectious Disease"/>
            <person name="Wu L."/>
            <person name="Ma J."/>
        </authorList>
    </citation>
    <scope>NUCLEOTIDE SEQUENCE [LARGE SCALE GENOMIC DNA]</scope>
    <source>
        <strain evidence="2">KCTC 13193</strain>
    </source>
</reference>
<dbReference type="InterPro" id="IPR021596">
    <property type="entry name" value="DUF3219"/>
</dbReference>
<dbReference type="Proteomes" id="UP001595387">
    <property type="component" value="Unassembled WGS sequence"/>
</dbReference>
<proteinExistence type="predicted"/>
<keyword evidence="2" id="KW-1185">Reference proteome</keyword>
<protein>
    <submittedName>
        <fullName evidence="1">DUF3219 family protein</fullName>
    </submittedName>
</protein>
<sequence length="98" mass="11485">MAQEVFINERPFQAENFYKETITKNGKPLLLVGFEFKVTSKEYHDVTVLLYENDFHVEVPEEKLEFPAVIHNYSTSVTNLYEENKVGIFKLELIQKAI</sequence>
<dbReference type="EMBL" id="JBHRRZ010000006">
    <property type="protein sequence ID" value="MFC2947464.1"/>
    <property type="molecule type" value="Genomic_DNA"/>
</dbReference>